<reference evidence="2" key="1">
    <citation type="submission" date="2015-01" db="EMBL/GenBank/DDBJ databases">
        <authorList>
            <person name="Aksoy S."/>
            <person name="Warren W."/>
            <person name="Wilson R.K."/>
        </authorList>
    </citation>
    <scope>NUCLEOTIDE SEQUENCE [LARGE SCALE GENOMIC DNA]</scope>
    <source>
        <strain evidence="2">IAEA</strain>
    </source>
</reference>
<name>A0A1B0B0F3_9MUSC</name>
<reference evidence="1" key="2">
    <citation type="submission" date="2020-05" db="UniProtKB">
        <authorList>
            <consortium name="EnsemblMetazoa"/>
        </authorList>
    </citation>
    <scope>IDENTIFICATION</scope>
    <source>
        <strain evidence="1">IAEA</strain>
    </source>
</reference>
<proteinExistence type="predicted"/>
<dbReference type="AlphaFoldDB" id="A0A1B0B0F3"/>
<accession>A0A1B0B0F3</accession>
<organism evidence="1 2">
    <name type="scientific">Glossina palpalis gambiensis</name>
    <dbReference type="NCBI Taxonomy" id="67801"/>
    <lineage>
        <taxon>Eukaryota</taxon>
        <taxon>Metazoa</taxon>
        <taxon>Ecdysozoa</taxon>
        <taxon>Arthropoda</taxon>
        <taxon>Hexapoda</taxon>
        <taxon>Insecta</taxon>
        <taxon>Pterygota</taxon>
        <taxon>Neoptera</taxon>
        <taxon>Endopterygota</taxon>
        <taxon>Diptera</taxon>
        <taxon>Brachycera</taxon>
        <taxon>Muscomorpha</taxon>
        <taxon>Hippoboscoidea</taxon>
        <taxon>Glossinidae</taxon>
        <taxon>Glossina</taxon>
    </lineage>
</organism>
<dbReference type="EMBL" id="JXJN01006751">
    <property type="status" value="NOT_ANNOTATED_CDS"/>
    <property type="molecule type" value="Genomic_DNA"/>
</dbReference>
<protein>
    <submittedName>
        <fullName evidence="1">Uncharacterized protein</fullName>
    </submittedName>
</protein>
<dbReference type="VEuPathDB" id="VectorBase:GPPI014754"/>
<dbReference type="Proteomes" id="UP000092460">
    <property type="component" value="Unassembled WGS sequence"/>
</dbReference>
<keyword evidence="2" id="KW-1185">Reference proteome</keyword>
<sequence>MTVMSDPSQEGVYYKLSNSAFNHPNLSFKHLIDNSLYISQINYIILIFLSKSNNLRFVSFTINTATRFSDISYVLSENVKQEILAFV</sequence>
<evidence type="ECO:0000313" key="2">
    <source>
        <dbReference type="Proteomes" id="UP000092460"/>
    </source>
</evidence>
<dbReference type="EnsemblMetazoa" id="GPPI014754-RA">
    <property type="protein sequence ID" value="GPPI014754-PA"/>
    <property type="gene ID" value="GPPI014754"/>
</dbReference>
<evidence type="ECO:0000313" key="1">
    <source>
        <dbReference type="EnsemblMetazoa" id="GPPI014754-PA"/>
    </source>
</evidence>